<keyword evidence="2" id="KW-1185">Reference proteome</keyword>
<proteinExistence type="predicted"/>
<gene>
    <name evidence="1" type="ORF">RchiOBHm_Chr2g0154161</name>
</gene>
<comment type="caution">
    <text evidence="1">The sequence shown here is derived from an EMBL/GenBank/DDBJ whole genome shotgun (WGS) entry which is preliminary data.</text>
</comment>
<accession>A0A2P6S0W9</accession>
<evidence type="ECO:0000313" key="2">
    <source>
        <dbReference type="Proteomes" id="UP000238479"/>
    </source>
</evidence>
<name>A0A2P6S0W9_ROSCH</name>
<dbReference type="Proteomes" id="UP000238479">
    <property type="component" value="Chromosome 2"/>
</dbReference>
<protein>
    <submittedName>
        <fullName evidence="1">Uncharacterized protein</fullName>
    </submittedName>
</protein>
<evidence type="ECO:0000313" key="1">
    <source>
        <dbReference type="EMBL" id="PRQ52321.1"/>
    </source>
</evidence>
<dbReference type="AlphaFoldDB" id="A0A2P6S0W9"/>
<dbReference type="EMBL" id="PDCK01000040">
    <property type="protein sequence ID" value="PRQ52321.1"/>
    <property type="molecule type" value="Genomic_DNA"/>
</dbReference>
<dbReference type="Gramene" id="PRQ52321">
    <property type="protein sequence ID" value="PRQ52321"/>
    <property type="gene ID" value="RchiOBHm_Chr2g0154161"/>
</dbReference>
<reference evidence="1 2" key="1">
    <citation type="journal article" date="2018" name="Nat. Genet.">
        <title>The Rosa genome provides new insights in the design of modern roses.</title>
        <authorList>
            <person name="Bendahmane M."/>
        </authorList>
    </citation>
    <scope>NUCLEOTIDE SEQUENCE [LARGE SCALE GENOMIC DNA]</scope>
    <source>
        <strain evidence="2">cv. Old Blush</strain>
    </source>
</reference>
<sequence length="50" mass="5538">MDMGKNKSSLRKKQGSSVEGIGMAKSFWCLVKMKNRVLLLVILAAEYGYG</sequence>
<organism evidence="1 2">
    <name type="scientific">Rosa chinensis</name>
    <name type="common">China rose</name>
    <dbReference type="NCBI Taxonomy" id="74649"/>
    <lineage>
        <taxon>Eukaryota</taxon>
        <taxon>Viridiplantae</taxon>
        <taxon>Streptophyta</taxon>
        <taxon>Embryophyta</taxon>
        <taxon>Tracheophyta</taxon>
        <taxon>Spermatophyta</taxon>
        <taxon>Magnoliopsida</taxon>
        <taxon>eudicotyledons</taxon>
        <taxon>Gunneridae</taxon>
        <taxon>Pentapetalae</taxon>
        <taxon>rosids</taxon>
        <taxon>fabids</taxon>
        <taxon>Rosales</taxon>
        <taxon>Rosaceae</taxon>
        <taxon>Rosoideae</taxon>
        <taxon>Rosoideae incertae sedis</taxon>
        <taxon>Rosa</taxon>
    </lineage>
</organism>